<dbReference type="GO" id="GO:0051256">
    <property type="term" value="P:mitotic spindle midzone assembly"/>
    <property type="evidence" value="ECO:0007669"/>
    <property type="project" value="TreeGrafter"/>
</dbReference>
<comment type="caution">
    <text evidence="2">The sequence shown here is derived from an EMBL/GenBank/DDBJ whole genome shotgun (WGS) entry which is preliminary data.</text>
</comment>
<gene>
    <name evidence="2" type="ORF">QTO34_014791</name>
</gene>
<reference evidence="2" key="1">
    <citation type="submission" date="2023-06" db="EMBL/GenBank/DDBJ databases">
        <title>Reference genome for the Northern bat (Eptesicus nilssonii), a most northern bat species.</title>
        <authorList>
            <person name="Laine V.N."/>
            <person name="Pulliainen A.T."/>
            <person name="Lilley T.M."/>
        </authorList>
    </citation>
    <scope>NUCLEOTIDE SEQUENCE</scope>
    <source>
        <strain evidence="2">BLF_Eptnil</strain>
        <tissue evidence="2">Kidney</tissue>
    </source>
</reference>
<dbReference type="Gene3D" id="1.20.58.1520">
    <property type="match status" value="3"/>
</dbReference>
<dbReference type="InterPro" id="IPR007145">
    <property type="entry name" value="MAP65_Ase1_PRC1"/>
</dbReference>
<name>A0AA40I811_CNENI</name>
<dbReference type="GO" id="GO:0005737">
    <property type="term" value="C:cytoplasm"/>
    <property type="evidence" value="ECO:0007669"/>
    <property type="project" value="TreeGrafter"/>
</dbReference>
<protein>
    <submittedName>
        <fullName evidence="2">Uncharacterized protein</fullName>
    </submittedName>
</protein>
<dbReference type="Pfam" id="PF03999">
    <property type="entry name" value="MAP65_ASE1"/>
    <property type="match status" value="3"/>
</dbReference>
<dbReference type="PANTHER" id="PTHR19321">
    <property type="entry name" value="PROTEIN REGULATOR OF CYTOKINESIS 1 PRC1-RELATED"/>
    <property type="match status" value="1"/>
</dbReference>
<keyword evidence="3" id="KW-1185">Reference proteome</keyword>
<dbReference type="GO" id="GO:1990023">
    <property type="term" value="C:mitotic spindle midzone"/>
    <property type="evidence" value="ECO:0007669"/>
    <property type="project" value="TreeGrafter"/>
</dbReference>
<dbReference type="PANTHER" id="PTHR19321:SF1">
    <property type="entry name" value="PROTEIN REGULATOR OF CYTOKINESIS 1"/>
    <property type="match status" value="1"/>
</dbReference>
<evidence type="ECO:0000256" key="1">
    <source>
        <dbReference type="SAM" id="Coils"/>
    </source>
</evidence>
<dbReference type="EMBL" id="JAULJE010000004">
    <property type="protein sequence ID" value="KAK1344226.1"/>
    <property type="molecule type" value="Genomic_DNA"/>
</dbReference>
<dbReference type="GO" id="GO:0008017">
    <property type="term" value="F:microtubule binding"/>
    <property type="evidence" value="ECO:0007669"/>
    <property type="project" value="InterPro"/>
</dbReference>
<sequence length="721" mass="86656">MRGCGVWAETAPVHTTASWPIVPFKVHKFVHWAPRGRRADNLQLEKDLHTQVELRPKQEQERKRELKVLLEQDQELCEVLCMPHYDIDSDSVPSLEELYQFRQHLATLRETQVSRREELVNTQRQIILCMEELDHTPDTSFERHVKLMEYVTEQWEMHQLEKEQARQERQLKNKKQNETEMLYGSSHRTPNKLVRVLAVLCSELPVEPFQEEGEPTVLQLEEDLHTQVELRPKQEQERKRENYLWNKIKNCKFMEHVTEQWEMHQLEKEQARQQRQLKNKKQNQTEMLYGNSHRTPNKRVGVLAVLCSELPVELFQEEGEPTFLQLEEDLHTQVELRRKQEQEKKREIYLWNKIKNYKFMEYVTEQWEMHKLDKEQARQQRQLKNKKQNEKEMLYGSSRRTSNKLVRVLAVLCSELPVELFQEEGEPTILQLEKDSHTQVELRPKQEQERKRENYLWNKIKNCRQAFAAYYDEDYTGSLLQVHDAEVVPLRNYYGVHKELLEGVQKYKESWRLFFEFERKPSDPSRFTYHGGNLLKEENNEPGSKKHSLSVRVLAVLCSELPVEPLQEEGEPTILQLEEDLHTQVELRPKQEQERKRKNYLWNKIKNCRQAFAAYYDEDYTGSLLQVHDAKVVPLRNYYEVHKELLEGMQKWEESWRLFLEFKRKPSDPSRFTNRGGNLLKEEKQRARLQKTLFKLEEELKAQIEMWEETLNIICGLKEEK</sequence>
<evidence type="ECO:0000313" key="3">
    <source>
        <dbReference type="Proteomes" id="UP001177744"/>
    </source>
</evidence>
<proteinExistence type="predicted"/>
<evidence type="ECO:0000313" key="2">
    <source>
        <dbReference type="EMBL" id="KAK1344226.1"/>
    </source>
</evidence>
<keyword evidence="1" id="KW-0175">Coiled coil</keyword>
<accession>A0AA40I811</accession>
<dbReference type="AlphaFoldDB" id="A0AA40I811"/>
<organism evidence="2 3">
    <name type="scientific">Cnephaeus nilssonii</name>
    <name type="common">Northern bat</name>
    <name type="synonym">Eptesicus nilssonii</name>
    <dbReference type="NCBI Taxonomy" id="3371016"/>
    <lineage>
        <taxon>Eukaryota</taxon>
        <taxon>Metazoa</taxon>
        <taxon>Chordata</taxon>
        <taxon>Craniata</taxon>
        <taxon>Vertebrata</taxon>
        <taxon>Euteleostomi</taxon>
        <taxon>Mammalia</taxon>
        <taxon>Eutheria</taxon>
        <taxon>Laurasiatheria</taxon>
        <taxon>Chiroptera</taxon>
        <taxon>Yangochiroptera</taxon>
        <taxon>Vespertilionidae</taxon>
        <taxon>Cnephaeus</taxon>
    </lineage>
</organism>
<dbReference type="Proteomes" id="UP001177744">
    <property type="component" value="Unassembled WGS sequence"/>
</dbReference>
<feature type="coiled-coil region" evidence="1">
    <location>
        <begin position="679"/>
        <end position="706"/>
    </location>
</feature>